<reference evidence="1 2" key="1">
    <citation type="journal article" date="2009" name="Stand. Genomic Sci.">
        <title>Complete genome sequence of Streptobacillus moniliformis type strain (9901T).</title>
        <authorList>
            <person name="Nolan M."/>
            <person name="Gronow S."/>
            <person name="Lapidus A."/>
            <person name="Ivanova N."/>
            <person name="Copeland A."/>
            <person name="Lucas S."/>
            <person name="Del Rio T.G."/>
            <person name="Chen F."/>
            <person name="Tice H."/>
            <person name="Pitluck S."/>
            <person name="Cheng J.F."/>
            <person name="Sims D."/>
            <person name="Meincke L."/>
            <person name="Bruce D."/>
            <person name="Goodwin L."/>
            <person name="Brettin T."/>
            <person name="Han C."/>
            <person name="Detter J.C."/>
            <person name="Ovchinikova G."/>
            <person name="Pati A."/>
            <person name="Mavromatis K."/>
            <person name="Mikhailova N."/>
            <person name="Chen A."/>
            <person name="Palaniappan K."/>
            <person name="Land M."/>
            <person name="Hauser L."/>
            <person name="Chang Y.J."/>
            <person name="Jeffries C.D."/>
            <person name="Rohde M."/>
            <person name="Sproer C."/>
            <person name="Goker M."/>
            <person name="Bristow J."/>
            <person name="Eisen J.A."/>
            <person name="Markowitz V."/>
            <person name="Hugenholtz P."/>
            <person name="Kyrpides N.C."/>
            <person name="Klenk H.P."/>
            <person name="Chain P."/>
        </authorList>
    </citation>
    <scope>NUCLEOTIDE SEQUENCE [LARGE SCALE GENOMIC DNA]</scope>
    <source>
        <strain evidence="2">ATCC 14647 / DSM 12112 / NCTC 10651 / 9901</strain>
    </source>
</reference>
<dbReference type="KEGG" id="smf:Smon_0408"/>
<dbReference type="STRING" id="519441.Smon_0408"/>
<keyword evidence="2" id="KW-1185">Reference proteome</keyword>
<dbReference type="Proteomes" id="UP000002072">
    <property type="component" value="Chromosome"/>
</dbReference>
<gene>
    <name evidence="1" type="ordered locus">Smon_0408</name>
</gene>
<protein>
    <recommendedName>
        <fullName evidence="3">Outer membrane protein beta-barrel domain-containing protein</fullName>
    </recommendedName>
</protein>
<evidence type="ECO:0000313" key="2">
    <source>
        <dbReference type="Proteomes" id="UP000002072"/>
    </source>
</evidence>
<accession>D1AX64</accession>
<dbReference type="RefSeq" id="WP_012858447.1">
    <property type="nucleotide sequence ID" value="NC_013515.1"/>
</dbReference>
<dbReference type="AlphaFoldDB" id="D1AX64"/>
<dbReference type="EMBL" id="CP001779">
    <property type="protein sequence ID" value="ACZ00890.1"/>
    <property type="molecule type" value="Genomic_DNA"/>
</dbReference>
<dbReference type="GeneID" id="29673445"/>
<sequence>MKKLLLIPIFIGLISFSVDIIGPRYRIESSLGTLSGREKYIFRSYKFFSSSISLFTEWKAEINQKLDITFGPKITGNVAVNFDNPSQPTIRPSILLGGEVDFNYKIKENIKVYTGIEVGTGIGFQVPIISGDKHIQGPEFTSISKFALGIKLKDRYNIAIYTGDINGMIGIELGYTF</sequence>
<organism evidence="1 2">
    <name type="scientific">Streptobacillus moniliformis (strain ATCC 14647 / DSM 12112 / NCTC 10651 / 9901)</name>
    <dbReference type="NCBI Taxonomy" id="519441"/>
    <lineage>
        <taxon>Bacteria</taxon>
        <taxon>Fusobacteriati</taxon>
        <taxon>Fusobacteriota</taxon>
        <taxon>Fusobacteriia</taxon>
        <taxon>Fusobacteriales</taxon>
        <taxon>Leptotrichiaceae</taxon>
        <taxon>Streptobacillus</taxon>
    </lineage>
</organism>
<dbReference type="HOGENOM" id="CLU_094978_1_0_0"/>
<evidence type="ECO:0008006" key="3">
    <source>
        <dbReference type="Google" id="ProtNLM"/>
    </source>
</evidence>
<proteinExistence type="predicted"/>
<name>D1AX64_STRM9</name>
<dbReference type="OrthoDB" id="95536at2"/>
<evidence type="ECO:0000313" key="1">
    <source>
        <dbReference type="EMBL" id="ACZ00890.1"/>
    </source>
</evidence>